<keyword evidence="3" id="KW-1185">Reference proteome</keyword>
<reference evidence="2 3" key="1">
    <citation type="submission" date="2023-05" db="EMBL/GenBank/DDBJ databases">
        <title>Streptomyces fuscus sp. nov., a brown-black pigment producing actinomyces isolated from dry sand of Sea duck farm.</title>
        <authorList>
            <person name="Xie J."/>
            <person name="Shen N."/>
        </authorList>
    </citation>
    <scope>NUCLEOTIDE SEQUENCE [LARGE SCALE GENOMIC DNA]</scope>
    <source>
        <strain evidence="2 3">GXMU-J15</strain>
    </source>
</reference>
<dbReference type="Proteomes" id="UP001241926">
    <property type="component" value="Unassembled WGS sequence"/>
</dbReference>
<sequence>MDTQVGTAFSHFYESITPPDSYLQLAMRRVRKLATDITRASSMDGPWYAFLGYRLMGSYARRTAIRQSSDVDVMFEFAAGDSPHAHDSLSLLTYLEECLSELLGGAADLSRMREVVSVSFPGEVTIDILPCIKSSRGGYLFPGGFGRWAVTDPDTQNAYFKERCDASRIDLSKFTRGIKQWNVENGGILRSYHLEAMVANVADKLGDNYSIATLRFYETYAEGLSVQDPAGQQGDLSSYLTPCQRKAVSVLIENYRNKAHLAVSAQDDRRYTQAVEAWAGVYGPCFPSPDEQ</sequence>
<accession>A0ABT7IS65</accession>
<evidence type="ECO:0000313" key="3">
    <source>
        <dbReference type="Proteomes" id="UP001241926"/>
    </source>
</evidence>
<dbReference type="Gene3D" id="3.30.460.10">
    <property type="entry name" value="Beta Polymerase, domain 2"/>
    <property type="match status" value="1"/>
</dbReference>
<evidence type="ECO:0000313" key="2">
    <source>
        <dbReference type="EMBL" id="MDL2075430.1"/>
    </source>
</evidence>
<dbReference type="InterPro" id="IPR043519">
    <property type="entry name" value="NT_sf"/>
</dbReference>
<dbReference type="RefSeq" id="WP_285430208.1">
    <property type="nucleotide sequence ID" value="NZ_JASJUS010000002.1"/>
</dbReference>
<proteinExistence type="predicted"/>
<comment type="caution">
    <text evidence="2">The sequence shown here is derived from an EMBL/GenBank/DDBJ whole genome shotgun (WGS) entry which is preliminary data.</text>
</comment>
<gene>
    <name evidence="2" type="ORF">QNN03_03135</name>
</gene>
<organism evidence="2 3">
    <name type="scientific">Streptomyces fuscus</name>
    <dbReference type="NCBI Taxonomy" id="3048495"/>
    <lineage>
        <taxon>Bacteria</taxon>
        <taxon>Bacillati</taxon>
        <taxon>Actinomycetota</taxon>
        <taxon>Actinomycetes</taxon>
        <taxon>Kitasatosporales</taxon>
        <taxon>Streptomycetaceae</taxon>
        <taxon>Streptomyces</taxon>
    </lineage>
</organism>
<evidence type="ECO:0000256" key="1">
    <source>
        <dbReference type="ARBA" id="ARBA00023118"/>
    </source>
</evidence>
<dbReference type="Pfam" id="PF18144">
    <property type="entry name" value="SMODS"/>
    <property type="match status" value="1"/>
</dbReference>
<dbReference type="EMBL" id="JASJUS010000002">
    <property type="protein sequence ID" value="MDL2075430.1"/>
    <property type="molecule type" value="Genomic_DNA"/>
</dbReference>
<name>A0ABT7IS65_9ACTN</name>
<keyword evidence="1" id="KW-0051">Antiviral defense</keyword>
<dbReference type="CDD" id="cd05400">
    <property type="entry name" value="NT_2-5OAS_ClassI-CCAase"/>
    <property type="match status" value="1"/>
</dbReference>
<dbReference type="SUPFAM" id="SSF81301">
    <property type="entry name" value="Nucleotidyltransferase"/>
    <property type="match status" value="1"/>
</dbReference>
<protein>
    <submittedName>
        <fullName evidence="2">Nucleotidyltransferase</fullName>
    </submittedName>
</protein>
<dbReference type="InterPro" id="IPR006116">
    <property type="entry name" value="NT_2-5OAS_ClassI-CCAase"/>
</dbReference>